<keyword evidence="1" id="KW-1133">Transmembrane helix</keyword>
<dbReference type="PANTHER" id="PTHR34009">
    <property type="entry name" value="PROTEIN STAR"/>
    <property type="match status" value="1"/>
</dbReference>
<evidence type="ECO:0008006" key="4">
    <source>
        <dbReference type="Google" id="ProtNLM"/>
    </source>
</evidence>
<organism evidence="2 3">
    <name type="scientific">Meganyctiphanes norvegica</name>
    <name type="common">Northern krill</name>
    <name type="synonym">Thysanopoda norvegica</name>
    <dbReference type="NCBI Taxonomy" id="48144"/>
    <lineage>
        <taxon>Eukaryota</taxon>
        <taxon>Metazoa</taxon>
        <taxon>Ecdysozoa</taxon>
        <taxon>Arthropoda</taxon>
        <taxon>Crustacea</taxon>
        <taxon>Multicrustacea</taxon>
        <taxon>Malacostraca</taxon>
        <taxon>Eumalacostraca</taxon>
        <taxon>Eucarida</taxon>
        <taxon>Euphausiacea</taxon>
        <taxon>Euphausiidae</taxon>
        <taxon>Meganyctiphanes</taxon>
    </lineage>
</organism>
<dbReference type="GO" id="GO:0006888">
    <property type="term" value="P:endoplasmic reticulum to Golgi vesicle-mediated transport"/>
    <property type="evidence" value="ECO:0007669"/>
    <property type="project" value="TreeGrafter"/>
</dbReference>
<feature type="transmembrane region" description="Helical" evidence="1">
    <location>
        <begin position="21"/>
        <end position="46"/>
    </location>
</feature>
<accession>A0AAV2PQX3</accession>
<dbReference type="InterPro" id="IPR029063">
    <property type="entry name" value="SAM-dependent_MTases_sf"/>
</dbReference>
<dbReference type="AlphaFoldDB" id="A0AAV2PQX3"/>
<keyword evidence="3" id="KW-1185">Reference proteome</keyword>
<name>A0AAV2PQX3_MEGNR</name>
<keyword evidence="1" id="KW-0812">Transmembrane</keyword>
<dbReference type="PANTHER" id="PTHR34009:SF2">
    <property type="entry name" value="PROTEIN STAR"/>
    <property type="match status" value="1"/>
</dbReference>
<evidence type="ECO:0000313" key="3">
    <source>
        <dbReference type="Proteomes" id="UP001497623"/>
    </source>
</evidence>
<evidence type="ECO:0000256" key="1">
    <source>
        <dbReference type="SAM" id="Phobius"/>
    </source>
</evidence>
<dbReference type="GO" id="GO:0031902">
    <property type="term" value="C:late endosome membrane"/>
    <property type="evidence" value="ECO:0007669"/>
    <property type="project" value="TreeGrafter"/>
</dbReference>
<evidence type="ECO:0000313" key="2">
    <source>
        <dbReference type="EMBL" id="CAL4062909.1"/>
    </source>
</evidence>
<dbReference type="GO" id="GO:0005886">
    <property type="term" value="C:plasma membrane"/>
    <property type="evidence" value="ECO:0007669"/>
    <property type="project" value="TreeGrafter"/>
</dbReference>
<dbReference type="GO" id="GO:0005794">
    <property type="term" value="C:Golgi apparatus"/>
    <property type="evidence" value="ECO:0007669"/>
    <property type="project" value="TreeGrafter"/>
</dbReference>
<comment type="caution">
    <text evidence="2">The sequence shown here is derived from an EMBL/GenBank/DDBJ whole genome shotgun (WGS) entry which is preliminary data.</text>
</comment>
<reference evidence="2 3" key="1">
    <citation type="submission" date="2024-05" db="EMBL/GenBank/DDBJ databases">
        <authorList>
            <person name="Wallberg A."/>
        </authorList>
    </citation>
    <scope>NUCLEOTIDE SEQUENCE [LARGE SCALE GENOMIC DNA]</scope>
</reference>
<sequence>MVTILEMERIASWACRKYVRFLMLGALSSCAFLNLALHAGMGLTYYCSEECMTQVLNGPLHSMDKDIVNHIRDYWVDPPATKGTYKPTFNLENPPWATMGKWGEANKMLIDYFKGMKDGYGTFVEVGAQDGEFMSLTLYLELKKQFKGLLIEPNPIDYPKLRARGRSAYTINACAAPYAGHRRDVLWLRDTPDNLPPILHRIQEGSNRLLQFVSTEDQELGKNVDIQCFNLAAMVKAALGVSYVDVLTISTHGGELDILHNIPMSLKFRVLVLMVPLATSEEWEELAALGKRRGLTPVFDKNNIHILIPSNQVAIEKKG</sequence>
<protein>
    <recommendedName>
        <fullName evidence="4">Methyltransferase FkbM domain-containing protein</fullName>
    </recommendedName>
</protein>
<dbReference type="GO" id="GO:0005789">
    <property type="term" value="C:endoplasmic reticulum membrane"/>
    <property type="evidence" value="ECO:0007669"/>
    <property type="project" value="TreeGrafter"/>
</dbReference>
<dbReference type="EMBL" id="CAXKWB010000946">
    <property type="protein sequence ID" value="CAL4062909.1"/>
    <property type="molecule type" value="Genomic_DNA"/>
</dbReference>
<dbReference type="GO" id="GO:0016197">
    <property type="term" value="P:endosomal transport"/>
    <property type="evidence" value="ECO:0007669"/>
    <property type="project" value="TreeGrafter"/>
</dbReference>
<dbReference type="InterPro" id="IPR053202">
    <property type="entry name" value="EGF_Rcpt_Signaling_Reg"/>
</dbReference>
<proteinExistence type="predicted"/>
<keyword evidence="1" id="KW-0472">Membrane</keyword>
<gene>
    <name evidence="2" type="ORF">MNOR_LOCUS2924</name>
</gene>
<dbReference type="Gene3D" id="3.40.50.150">
    <property type="entry name" value="Vaccinia Virus protein VP39"/>
    <property type="match status" value="1"/>
</dbReference>
<dbReference type="Proteomes" id="UP001497623">
    <property type="component" value="Unassembled WGS sequence"/>
</dbReference>